<evidence type="ECO:0000313" key="3">
    <source>
        <dbReference type="EMBL" id="RDU48278.1"/>
    </source>
</evidence>
<name>A0A3D8HBH1_9BACT</name>
<feature type="domain" description="Xylose isomerase-like TIM barrel" evidence="1">
    <location>
        <begin position="20"/>
        <end position="245"/>
    </location>
</feature>
<dbReference type="InterPro" id="IPR013022">
    <property type="entry name" value="Xyl_isomerase-like_TIM-brl"/>
</dbReference>
<sequence>MIRISAFADEVSTAFKKQLELLSTNGVGYLELRFIDGMNIIDVDRNKWVYLKQMMDDYHIQVSAIASPIGKSCITSPFEDEFIRFKRTVEIASIFETQFIRVFSYYPPLGSKIEDFRNEVLQRFHIQTSYLEGTDIIMVHENESGIYGHSASNCLDLMETIDSPSLRQAYDPANFVWGESIVNNIEQCFSILKNYIVHVHIKDWILGSKDVGAFPGEGDAQIASLIWELKRMNYKGFLTLEPHLSSGSQYGGITTVDQFEKALALVKTLCDLYEL</sequence>
<evidence type="ECO:0000259" key="1">
    <source>
        <dbReference type="Pfam" id="PF01261"/>
    </source>
</evidence>
<dbReference type="InterPro" id="IPR036237">
    <property type="entry name" value="Xyl_isomerase-like_sf"/>
</dbReference>
<reference evidence="2 5" key="2">
    <citation type="submission" date="2020-08" db="EMBL/GenBank/DDBJ databases">
        <title>Genome public.</title>
        <authorList>
            <person name="Liu C."/>
            <person name="Sun Q."/>
        </authorList>
    </citation>
    <scope>NUCLEOTIDE SEQUENCE [LARGE SCALE GENOMIC DNA]</scope>
    <source>
        <strain evidence="2 5">426_9</strain>
    </source>
</reference>
<dbReference type="Proteomes" id="UP000256321">
    <property type="component" value="Unassembled WGS sequence"/>
</dbReference>
<organism evidence="3 4">
    <name type="scientific">Parabacteroides acidifaciens</name>
    <dbReference type="NCBI Taxonomy" id="2290935"/>
    <lineage>
        <taxon>Bacteria</taxon>
        <taxon>Pseudomonadati</taxon>
        <taxon>Bacteroidota</taxon>
        <taxon>Bacteroidia</taxon>
        <taxon>Bacteroidales</taxon>
        <taxon>Tannerellaceae</taxon>
        <taxon>Parabacteroides</taxon>
    </lineage>
</organism>
<proteinExistence type="predicted"/>
<protein>
    <submittedName>
        <fullName evidence="3">Sugar phosphate isomerase/epimerase</fullName>
    </submittedName>
</protein>
<evidence type="ECO:0000313" key="2">
    <source>
        <dbReference type="EMBL" id="MBC8603012.1"/>
    </source>
</evidence>
<keyword evidence="3" id="KW-0413">Isomerase</keyword>
<evidence type="ECO:0000313" key="4">
    <source>
        <dbReference type="Proteomes" id="UP000256321"/>
    </source>
</evidence>
<dbReference type="PANTHER" id="PTHR12110">
    <property type="entry name" value="HYDROXYPYRUVATE ISOMERASE"/>
    <property type="match status" value="1"/>
</dbReference>
<evidence type="ECO:0000313" key="5">
    <source>
        <dbReference type="Proteomes" id="UP000629596"/>
    </source>
</evidence>
<dbReference type="AlphaFoldDB" id="A0A3D8HBH1"/>
<keyword evidence="5" id="KW-1185">Reference proteome</keyword>
<dbReference type="Proteomes" id="UP000629596">
    <property type="component" value="Unassembled WGS sequence"/>
</dbReference>
<dbReference type="RefSeq" id="WP_115500507.1">
    <property type="nucleotide sequence ID" value="NZ_JACRTI010000043.1"/>
</dbReference>
<comment type="caution">
    <text evidence="3">The sequence shown here is derived from an EMBL/GenBank/DDBJ whole genome shotgun (WGS) entry which is preliminary data.</text>
</comment>
<accession>A0A3D8HBH1</accession>
<reference evidence="3 4" key="1">
    <citation type="submission" date="2018-07" db="EMBL/GenBank/DDBJ databases">
        <title>Parabacteroides acidifaciens nov. sp., isolated from human feces.</title>
        <authorList>
            <person name="Wang Y.J."/>
        </authorList>
    </citation>
    <scope>NUCLEOTIDE SEQUENCE [LARGE SCALE GENOMIC DNA]</scope>
    <source>
        <strain evidence="3 4">426-9</strain>
    </source>
</reference>
<gene>
    <name evidence="3" type="ORF">DWU89_15325</name>
    <name evidence="2" type="ORF">H8784_14950</name>
</gene>
<dbReference type="SUPFAM" id="SSF51658">
    <property type="entry name" value="Xylose isomerase-like"/>
    <property type="match status" value="1"/>
</dbReference>
<dbReference type="InterPro" id="IPR050312">
    <property type="entry name" value="IolE/XylAMocC-like"/>
</dbReference>
<dbReference type="GO" id="GO:0016853">
    <property type="term" value="F:isomerase activity"/>
    <property type="evidence" value="ECO:0007669"/>
    <property type="project" value="UniProtKB-KW"/>
</dbReference>
<dbReference type="EMBL" id="JACRTI010000043">
    <property type="protein sequence ID" value="MBC8603012.1"/>
    <property type="molecule type" value="Genomic_DNA"/>
</dbReference>
<dbReference type="PANTHER" id="PTHR12110:SF41">
    <property type="entry name" value="INOSOSE DEHYDRATASE"/>
    <property type="match status" value="1"/>
</dbReference>
<dbReference type="EMBL" id="QREV01000043">
    <property type="protein sequence ID" value="RDU48278.1"/>
    <property type="molecule type" value="Genomic_DNA"/>
</dbReference>
<dbReference type="Gene3D" id="3.20.20.150">
    <property type="entry name" value="Divalent-metal-dependent TIM barrel enzymes"/>
    <property type="match status" value="1"/>
</dbReference>
<dbReference type="Pfam" id="PF01261">
    <property type="entry name" value="AP_endonuc_2"/>
    <property type="match status" value="1"/>
</dbReference>